<accession>A0ABT7CV55</accession>
<organism evidence="1 2">
    <name type="scientific">Xanthocytophaga flava</name>
    <dbReference type="NCBI Taxonomy" id="3048013"/>
    <lineage>
        <taxon>Bacteria</taxon>
        <taxon>Pseudomonadati</taxon>
        <taxon>Bacteroidota</taxon>
        <taxon>Cytophagia</taxon>
        <taxon>Cytophagales</taxon>
        <taxon>Rhodocytophagaceae</taxon>
        <taxon>Xanthocytophaga</taxon>
    </lineage>
</organism>
<gene>
    <name evidence="1" type="ORF">QNI19_32250</name>
</gene>
<evidence type="ECO:0008006" key="3">
    <source>
        <dbReference type="Google" id="ProtNLM"/>
    </source>
</evidence>
<dbReference type="Proteomes" id="UP001228581">
    <property type="component" value="Unassembled WGS sequence"/>
</dbReference>
<dbReference type="EMBL" id="JASJOT010000034">
    <property type="protein sequence ID" value="MDJ1497656.1"/>
    <property type="molecule type" value="Genomic_DNA"/>
</dbReference>
<comment type="caution">
    <text evidence="1">The sequence shown here is derived from an EMBL/GenBank/DDBJ whole genome shotgun (WGS) entry which is preliminary data.</text>
</comment>
<evidence type="ECO:0000313" key="2">
    <source>
        <dbReference type="Proteomes" id="UP001228581"/>
    </source>
</evidence>
<sequence length="880" mass="102895">MYLFVDLTNKEIGFKGQLDTILFQKVCDETVSKVQKMGMITSDTDFYHYEILVRSLPDQFTGEQKDKIRSLINSIIQTKCSETYKPELWIRGIVESVDFQIITTIFLEENTANPKRAKILSKVDLGQQLKLLQKLVRKYSYNEAFSSLEALLHQEGLLNNSSRFADKLFDHAFINSSKHKDLIIAFTEWVNQDCQQDQRFSLYIKGFIRDVSEQLVIQNVKTLDQSSCEKICIRFKQDQAFILNILLEVARLQTASGLTWVYDLALKYIGEKSFDIFDQAIVGLIGLGEYFKYWISGTGKILPKEYLDTYLNEDYDNYISIKQSVYKKTINGEEIIEFLLTSLSEQTAITSRDTFYKLYNHIRYLTEGSRIQNVERLKSLRIKSVDLILWYLGLEENLDYQELKQKFVYFSSESQIRIFRRLFHLKARGQLELTIDKLDELSRFDLDLYKSIVSLNPHIGIDVSTDIIIKALKSFQQSQRFLVVGEVLQLVLQTFKHNPGERFQLGHYFEKCQGRENVSFNWNTFGEIKKVSFGNQQFYFAISIRETTEVYDQDLRTYTKIRLSKDLFNRYISEIRSIAGAKWNENEKHWGIPARNQADVFSFARKYGFLLDIEGSKYANNTHLASFYRYAVPNGVQYCEARLANKPDELFNKPFWWCCGDKCYGKCETKHTVHEWEQYTLFDFCEILELNTDEVNRMGDSIPKGKYYQFIGLINQFNQLLEKLYCQDCNHLLHPIDTSHFASRAVVRFHCVNEKCSNREEIYLNHCLNSKCNSIIDSRVSKKCSNGLFICDKCGGCCSNEMFERRLSSLTAVGGYIHDQLRRCVQEKLGHWENGAFFCYKCSNAVVEKEADVFYCDSCNVSYNRKKFTVKKTKKEIKEY</sequence>
<protein>
    <recommendedName>
        <fullName evidence="3">Zinc ribbon domain-containing protein</fullName>
    </recommendedName>
</protein>
<keyword evidence="2" id="KW-1185">Reference proteome</keyword>
<evidence type="ECO:0000313" key="1">
    <source>
        <dbReference type="EMBL" id="MDJ1497656.1"/>
    </source>
</evidence>
<reference evidence="1 2" key="1">
    <citation type="submission" date="2023-05" db="EMBL/GenBank/DDBJ databases">
        <authorList>
            <person name="Zhang X."/>
        </authorList>
    </citation>
    <scope>NUCLEOTIDE SEQUENCE [LARGE SCALE GENOMIC DNA]</scope>
    <source>
        <strain evidence="1 2">DM2B3-1</strain>
    </source>
</reference>
<proteinExistence type="predicted"/>
<name>A0ABT7CV55_9BACT</name>